<keyword evidence="2 6" id="KW-0132">Cell division</keyword>
<keyword evidence="4 6" id="KW-0131">Cell cycle</keyword>
<dbReference type="Gene3D" id="3.30.70.260">
    <property type="match status" value="1"/>
</dbReference>
<keyword evidence="10" id="KW-1185">Reference proteome</keyword>
<dbReference type="GO" id="GO:1901891">
    <property type="term" value="P:regulation of cell septum assembly"/>
    <property type="evidence" value="ECO:0007669"/>
    <property type="project" value="InterPro"/>
</dbReference>
<dbReference type="RefSeq" id="WP_091458193.1">
    <property type="nucleotide sequence ID" value="NZ_FOGD01000009.1"/>
</dbReference>
<sequence>MAIDTAVQNRSSFDLKSALLPVVAVMLKSTDVGVLAAELAQRLAADPDFFDNDPVLIDLTGVREDPAPIDFAALTRLLHQHHTVPVAVRGGSAVQMAAARSVGLVAAPDAPPTRAPTPPEVREIIHEVVHEVEVIRPAPRVPTVVVDKPLRSGQQVYARGADLVVLAMVSFGAEVIADGNIHVYAPLRGRAIAGARGDTGARIFTTCMDPQLISIAGIYRTTEVAIAADVVGKPAQVRLDGEKLLIEPL</sequence>
<dbReference type="EMBL" id="FOGD01000009">
    <property type="protein sequence ID" value="SER51563.1"/>
    <property type="molecule type" value="Genomic_DNA"/>
</dbReference>
<dbReference type="InterPro" id="IPR007874">
    <property type="entry name" value="MinC_N"/>
</dbReference>
<evidence type="ECO:0000313" key="9">
    <source>
        <dbReference type="EMBL" id="SER51563.1"/>
    </source>
</evidence>
<dbReference type="HAMAP" id="MF_00267">
    <property type="entry name" value="MinC"/>
    <property type="match status" value="1"/>
</dbReference>
<dbReference type="STRING" id="180197.SAMN02982919_02524"/>
<comment type="function">
    <text evidence="5 6">Cell division inhibitor that blocks the formation of polar Z ring septums. Rapidly oscillates between the poles of the cell to destabilize FtsZ filaments that have formed before they mature into polar Z rings. Prevents FtsZ polymerization.</text>
</comment>
<evidence type="ECO:0000313" key="10">
    <source>
        <dbReference type="Proteomes" id="UP000199766"/>
    </source>
</evidence>
<evidence type="ECO:0000259" key="8">
    <source>
        <dbReference type="Pfam" id="PF05209"/>
    </source>
</evidence>
<dbReference type="OrthoDB" id="9794530at2"/>
<dbReference type="InterPro" id="IPR013033">
    <property type="entry name" value="MinC"/>
</dbReference>
<dbReference type="InterPro" id="IPR016098">
    <property type="entry name" value="CAP/MinC_C"/>
</dbReference>
<evidence type="ECO:0000256" key="5">
    <source>
        <dbReference type="ARBA" id="ARBA00025606"/>
    </source>
</evidence>
<dbReference type="Pfam" id="PF03775">
    <property type="entry name" value="MinC_C"/>
    <property type="match status" value="1"/>
</dbReference>
<feature type="domain" description="Septum formation inhibitor MinC N-terminal" evidence="8">
    <location>
        <begin position="13"/>
        <end position="84"/>
    </location>
</feature>
<evidence type="ECO:0000256" key="6">
    <source>
        <dbReference type="HAMAP-Rule" id="MF_00267"/>
    </source>
</evidence>
<dbReference type="Gene3D" id="2.160.20.70">
    <property type="match status" value="1"/>
</dbReference>
<keyword evidence="3 6" id="KW-0717">Septation</keyword>
<comment type="subunit">
    <text evidence="6">Interacts with MinD and FtsZ.</text>
</comment>
<dbReference type="PANTHER" id="PTHR34108">
    <property type="entry name" value="SEPTUM SITE-DETERMINING PROTEIN MINC"/>
    <property type="match status" value="1"/>
</dbReference>
<protein>
    <recommendedName>
        <fullName evidence="6">Probable septum site-determining protein MinC</fullName>
    </recommendedName>
</protein>
<dbReference type="InterPro" id="IPR005526">
    <property type="entry name" value="Septum_form_inhib_MinC_C"/>
</dbReference>
<reference evidence="9 10" key="1">
    <citation type="submission" date="2016-10" db="EMBL/GenBank/DDBJ databases">
        <authorList>
            <person name="de Groot N.N."/>
        </authorList>
    </citation>
    <scope>NUCLEOTIDE SEQUENCE [LARGE SCALE GENOMIC DNA]</scope>
    <source>
        <strain evidence="9 10">ATCC 35958</strain>
    </source>
</reference>
<evidence type="ECO:0000256" key="3">
    <source>
        <dbReference type="ARBA" id="ARBA00023210"/>
    </source>
</evidence>
<dbReference type="Proteomes" id="UP000199766">
    <property type="component" value="Unassembled WGS sequence"/>
</dbReference>
<dbReference type="InterPro" id="IPR036145">
    <property type="entry name" value="MinC_C_sf"/>
</dbReference>
<accession>A0A1H9PVC4</accession>
<dbReference type="SUPFAM" id="SSF63848">
    <property type="entry name" value="Cell-division inhibitor MinC, C-terminal domain"/>
    <property type="match status" value="1"/>
</dbReference>
<evidence type="ECO:0000256" key="1">
    <source>
        <dbReference type="ARBA" id="ARBA00006291"/>
    </source>
</evidence>
<evidence type="ECO:0000259" key="7">
    <source>
        <dbReference type="Pfam" id="PF03775"/>
    </source>
</evidence>
<name>A0A1H9PVC4_9BURK</name>
<dbReference type="GO" id="GO:0000917">
    <property type="term" value="P:division septum assembly"/>
    <property type="evidence" value="ECO:0007669"/>
    <property type="project" value="UniProtKB-KW"/>
</dbReference>
<dbReference type="PANTHER" id="PTHR34108:SF1">
    <property type="entry name" value="SEPTUM SITE-DETERMINING PROTEIN MINC"/>
    <property type="match status" value="1"/>
</dbReference>
<dbReference type="GO" id="GO:0000902">
    <property type="term" value="P:cell morphogenesis"/>
    <property type="evidence" value="ECO:0007669"/>
    <property type="project" value="InterPro"/>
</dbReference>
<feature type="domain" description="Septum formation inhibitor MinC C-terminal" evidence="7">
    <location>
        <begin position="145"/>
        <end position="247"/>
    </location>
</feature>
<dbReference type="Pfam" id="PF05209">
    <property type="entry name" value="MinC_N"/>
    <property type="match status" value="1"/>
</dbReference>
<dbReference type="AlphaFoldDB" id="A0A1H9PVC4"/>
<proteinExistence type="inferred from homology"/>
<dbReference type="GO" id="GO:0051302">
    <property type="term" value="P:regulation of cell division"/>
    <property type="evidence" value="ECO:0007669"/>
    <property type="project" value="InterPro"/>
</dbReference>
<comment type="similarity">
    <text evidence="1 6">Belongs to the MinC family.</text>
</comment>
<dbReference type="NCBIfam" id="TIGR01222">
    <property type="entry name" value="minC"/>
    <property type="match status" value="1"/>
</dbReference>
<evidence type="ECO:0000256" key="2">
    <source>
        <dbReference type="ARBA" id="ARBA00022618"/>
    </source>
</evidence>
<evidence type="ECO:0000256" key="4">
    <source>
        <dbReference type="ARBA" id="ARBA00023306"/>
    </source>
</evidence>
<organism evidence="9 10">
    <name type="scientific">Giesbergeria anulus</name>
    <dbReference type="NCBI Taxonomy" id="180197"/>
    <lineage>
        <taxon>Bacteria</taxon>
        <taxon>Pseudomonadati</taxon>
        <taxon>Pseudomonadota</taxon>
        <taxon>Betaproteobacteria</taxon>
        <taxon>Burkholderiales</taxon>
        <taxon>Comamonadaceae</taxon>
        <taxon>Giesbergeria</taxon>
    </lineage>
</organism>
<gene>
    <name evidence="6" type="primary">minC</name>
    <name evidence="9" type="ORF">SAMN02982919_02524</name>
</gene>